<dbReference type="EMBL" id="HAAD01004597">
    <property type="protein sequence ID" value="CDG70829.1"/>
    <property type="molecule type" value="mRNA"/>
</dbReference>
<evidence type="ECO:0000259" key="1">
    <source>
        <dbReference type="Pfam" id="PF00294"/>
    </source>
</evidence>
<sequence length="313" mass="35455">MRKRILVVGFTCVDVVNVCNKFPIEDEDLKVSSQYWAKGGNAANTACVLAQNPNIDVHLFSYLSYQPENDFVIRHLKEYNINLEGCPITFDKKFPMSCCILNEANGSRTILHYNNDFPSVKFEDFLKLDILSYDWIHFEGRNLIEVSKMIAYVRQILLKQKFPKHIIISGEMEKFSRLIELEKYLLPNVDILFIGKEIGLGKGFKSSEETIIHYSSKKNLKPEIFICPWGETGAFASKYVSSTGSVFYFKSDSIVCKNIVDTLGAGDTFIAGTISKFICNEELDAAIKYGCLVAGLKCTQYGFDNLFFKAGSY</sequence>
<dbReference type="SUPFAM" id="SSF53613">
    <property type="entry name" value="Ribokinase-like"/>
    <property type="match status" value="1"/>
</dbReference>
<dbReference type="PANTHER" id="PTHR42774">
    <property type="entry name" value="PHOSPHOTRANSFERASE SYSTEM TRANSPORT PROTEIN"/>
    <property type="match status" value="1"/>
</dbReference>
<keyword evidence="2" id="KW-0418">Kinase</keyword>
<dbReference type="Pfam" id="PF00294">
    <property type="entry name" value="PfkB"/>
    <property type="match status" value="1"/>
</dbReference>
<keyword evidence="2" id="KW-0808">Transferase</keyword>
<name>T2MFD9_HYDVU</name>
<reference evidence="2" key="1">
    <citation type="journal article" date="2013" name="Genome Biol. Evol.">
        <title>Punctuated emergences of genetic and phenotypic innovations in eumetazoan, bilaterian, euteleostome, and hominidae ancestors.</title>
        <authorList>
            <person name="Wenger Y."/>
            <person name="Galliot B."/>
        </authorList>
    </citation>
    <scope>NUCLEOTIDE SEQUENCE</scope>
    <source>
        <tissue evidence="2">Whole animals</tissue>
    </source>
</reference>
<dbReference type="InterPro" id="IPR052562">
    <property type="entry name" value="Ketohexokinase-related"/>
</dbReference>
<proteinExistence type="evidence at transcript level"/>
<dbReference type="PANTHER" id="PTHR42774:SF3">
    <property type="entry name" value="KETOHEXOKINASE"/>
    <property type="match status" value="1"/>
</dbReference>
<dbReference type="GO" id="GO:0006796">
    <property type="term" value="P:phosphate-containing compound metabolic process"/>
    <property type="evidence" value="ECO:0007669"/>
    <property type="project" value="UniProtKB-ARBA"/>
</dbReference>
<dbReference type="InterPro" id="IPR011611">
    <property type="entry name" value="PfkB_dom"/>
</dbReference>
<dbReference type="OrthoDB" id="204058at2759"/>
<evidence type="ECO:0000313" key="2">
    <source>
        <dbReference type="EMBL" id="CDG70829.1"/>
    </source>
</evidence>
<protein>
    <submittedName>
        <fullName evidence="2">Ketohexokinase</fullName>
    </submittedName>
</protein>
<feature type="domain" description="Carbohydrate kinase PfkB" evidence="1">
    <location>
        <begin position="3"/>
        <end position="303"/>
    </location>
</feature>
<accession>T2MFD9</accession>
<dbReference type="AlphaFoldDB" id="T2MFD9"/>
<organism evidence="2">
    <name type="scientific">Hydra vulgaris</name>
    <name type="common">Hydra</name>
    <name type="synonym">Hydra attenuata</name>
    <dbReference type="NCBI Taxonomy" id="6087"/>
    <lineage>
        <taxon>Eukaryota</taxon>
        <taxon>Metazoa</taxon>
        <taxon>Cnidaria</taxon>
        <taxon>Hydrozoa</taxon>
        <taxon>Hydroidolina</taxon>
        <taxon>Anthoathecata</taxon>
        <taxon>Aplanulata</taxon>
        <taxon>Hydridae</taxon>
        <taxon>Hydra</taxon>
    </lineage>
</organism>
<gene>
    <name evidence="2" type="primary">KHK</name>
</gene>
<dbReference type="GO" id="GO:0016301">
    <property type="term" value="F:kinase activity"/>
    <property type="evidence" value="ECO:0007669"/>
    <property type="project" value="UniProtKB-KW"/>
</dbReference>
<dbReference type="InterPro" id="IPR029056">
    <property type="entry name" value="Ribokinase-like"/>
</dbReference>
<dbReference type="Gene3D" id="3.40.1190.20">
    <property type="match status" value="1"/>
</dbReference>